<keyword evidence="3" id="KW-1185">Reference proteome</keyword>
<evidence type="ECO:0000313" key="2">
    <source>
        <dbReference type="EMBL" id="NNH71691.1"/>
    </source>
</evidence>
<feature type="domain" description="DUF4189" evidence="1">
    <location>
        <begin position="4"/>
        <end position="66"/>
    </location>
</feature>
<dbReference type="Proteomes" id="UP000586827">
    <property type="component" value="Unassembled WGS sequence"/>
</dbReference>
<dbReference type="InterPro" id="IPR025240">
    <property type="entry name" value="DUF4189"/>
</dbReference>
<reference evidence="2 3" key="1">
    <citation type="submission" date="2020-05" db="EMBL/GenBank/DDBJ databases">
        <title>MicrobeNet Type strains.</title>
        <authorList>
            <person name="Nicholson A.C."/>
        </authorList>
    </citation>
    <scope>NUCLEOTIDE SEQUENCE [LARGE SCALE GENOMIC DNA]</scope>
    <source>
        <strain evidence="2 3">JCM 3224</strain>
    </source>
</reference>
<accession>A0A849CEL4</accession>
<gene>
    <name evidence="2" type="ORF">HLB23_17795</name>
</gene>
<name>A0A849CEL4_9NOCA</name>
<evidence type="ECO:0000313" key="3">
    <source>
        <dbReference type="Proteomes" id="UP000586827"/>
    </source>
</evidence>
<comment type="caution">
    <text evidence="2">The sequence shown here is derived from an EMBL/GenBank/DDBJ whole genome shotgun (WGS) entry which is preliminary data.</text>
</comment>
<protein>
    <submittedName>
        <fullName evidence="2">DUF4189 domain-containing protein</fullName>
    </submittedName>
</protein>
<dbReference type="EMBL" id="JABELX010000006">
    <property type="protein sequence ID" value="NNH71691.1"/>
    <property type="molecule type" value="Genomic_DNA"/>
</dbReference>
<evidence type="ECO:0000259" key="1">
    <source>
        <dbReference type="Pfam" id="PF13827"/>
    </source>
</evidence>
<sequence>MTTNAAYNHKTKAAAVTAALNKCRGGCAVQVTFTSCGAVAYSRSAKVYTGGAAATRTQAEKKARKYSDSRIVESICNS</sequence>
<dbReference type="AlphaFoldDB" id="A0A849CEL4"/>
<organism evidence="2 3">
    <name type="scientific">Nocardia uniformis</name>
    <dbReference type="NCBI Taxonomy" id="53432"/>
    <lineage>
        <taxon>Bacteria</taxon>
        <taxon>Bacillati</taxon>
        <taxon>Actinomycetota</taxon>
        <taxon>Actinomycetes</taxon>
        <taxon>Mycobacteriales</taxon>
        <taxon>Nocardiaceae</taxon>
        <taxon>Nocardia</taxon>
    </lineage>
</organism>
<proteinExistence type="predicted"/>
<dbReference type="Pfam" id="PF13827">
    <property type="entry name" value="DUF4189"/>
    <property type="match status" value="1"/>
</dbReference>